<reference evidence="1" key="1">
    <citation type="submission" date="2022-10" db="EMBL/GenBank/DDBJ databases">
        <title>Culturing micro-colonial fungi from biological soil crusts in the Mojave desert and describing Neophaeococcomyces mojavensis, and introducing the new genera and species Taxawa tesnikishii.</title>
        <authorList>
            <person name="Kurbessoian T."/>
            <person name="Stajich J.E."/>
        </authorList>
    </citation>
    <scope>NUCLEOTIDE SEQUENCE</scope>
    <source>
        <strain evidence="1">JES_112</strain>
    </source>
</reference>
<keyword evidence="2" id="KW-1185">Reference proteome</keyword>
<protein>
    <submittedName>
        <fullName evidence="1">Uncharacterized protein</fullName>
    </submittedName>
</protein>
<proteinExistence type="predicted"/>
<sequence>MAAMTSNLSEATQSRVEDYLNDKFQNVADLENIDNLLTKLHEQQNLLRKQLADAQDGLRKADKELEENVEDLRNRAIKNERQQAETIRMLQIITQSEVSDDAVKMLDVPMQKQRRIEVAMGYVKTLQNVEYLEQTARKSLESSPGQAIEAYKSIQSLLYGLEIARPATDEGAPHLFDQVSTISTKLYEDVKNNLETKLQKTLDNMKWPKKEVNLLGRNVEDWSTYTELLLGLQEPCLLGRDPDILSQTPQEPIILLPLVVMVHPLALRFRYHFYGDKPTNRLDKPEYFFSHFLDVLEQHHLLMTDLLQPILDERVRKDDRLDLVYTDAVSSFITALLPMVAAKCLSLLPQLTSQPQLMSHFIHEMMSFDTTLQQSWAYSPFAGPLRDWKGLTWDMLTKHGFFTAWLSVEKDFALSRYRRIRDAPESNSIDYDGVEEGRTKPTKGAIRVNDLLETITDRYRQLSSFTQKLRFLMDIQLSIFDDYHNHLYGVLQAYLVGSHTAGRYLQGQSAEDAMGLRGLETLAKVFGSAEYLERKMGDWSDDVFFLELWEELQDRASRNTGANGTVGRDLSVEEVAAKTSGTIRNADEILESEGGALFDETENSYRRLRERSEGEIVRALDVNVRNAIRPFLEVSIWASISATITDITQMAPSSALDSLNNTISTLLGFLASVLAPGPLRRITRHVCATIQKEIYDKLLLKHNFSAAGAIQLKRDVIAISDAINTSTKLPNEAGRHLRRLNDALVLLSLPIKASKKAAAEDNADDWGFGDDEPTPEEEQVNVTAEEQEDWGLWQAEKTIFADNASARNALESMGLTELSEADARNIIRRRIEVNS</sequence>
<evidence type="ECO:0000313" key="2">
    <source>
        <dbReference type="Proteomes" id="UP001172386"/>
    </source>
</evidence>
<evidence type="ECO:0000313" key="1">
    <source>
        <dbReference type="EMBL" id="KAJ9661916.1"/>
    </source>
</evidence>
<dbReference type="Proteomes" id="UP001172386">
    <property type="component" value="Unassembled WGS sequence"/>
</dbReference>
<gene>
    <name evidence="1" type="ORF">H2198_001668</name>
</gene>
<organism evidence="1 2">
    <name type="scientific">Neophaeococcomyces mojaviensis</name>
    <dbReference type="NCBI Taxonomy" id="3383035"/>
    <lineage>
        <taxon>Eukaryota</taxon>
        <taxon>Fungi</taxon>
        <taxon>Dikarya</taxon>
        <taxon>Ascomycota</taxon>
        <taxon>Pezizomycotina</taxon>
        <taxon>Eurotiomycetes</taxon>
        <taxon>Chaetothyriomycetidae</taxon>
        <taxon>Chaetothyriales</taxon>
        <taxon>Chaetothyriales incertae sedis</taxon>
        <taxon>Neophaeococcomyces</taxon>
    </lineage>
</organism>
<dbReference type="EMBL" id="JAPDRQ010000019">
    <property type="protein sequence ID" value="KAJ9661916.1"/>
    <property type="molecule type" value="Genomic_DNA"/>
</dbReference>
<name>A0ACC3AGS0_9EURO</name>
<comment type="caution">
    <text evidence="1">The sequence shown here is derived from an EMBL/GenBank/DDBJ whole genome shotgun (WGS) entry which is preliminary data.</text>
</comment>
<accession>A0ACC3AGS0</accession>